<dbReference type="InterPro" id="IPR012677">
    <property type="entry name" value="Nucleotide-bd_a/b_plait_sf"/>
</dbReference>
<keyword evidence="1 2" id="KW-0694">RNA-binding</keyword>
<dbReference type="Proteomes" id="UP001323405">
    <property type="component" value="Unassembled WGS sequence"/>
</dbReference>
<dbReference type="RefSeq" id="XP_062743656.1">
    <property type="nucleotide sequence ID" value="XM_062883698.1"/>
</dbReference>
<dbReference type="InterPro" id="IPR035979">
    <property type="entry name" value="RBD_domain_sf"/>
</dbReference>
<dbReference type="SUPFAM" id="SSF54928">
    <property type="entry name" value="RNA-binding domain, RBD"/>
    <property type="match status" value="1"/>
</dbReference>
<dbReference type="InterPro" id="IPR050374">
    <property type="entry name" value="RRT5_SRSF_SR"/>
</dbReference>
<dbReference type="GeneID" id="87903369"/>
<name>A0ABR0GG10_9PEZI</name>
<proteinExistence type="predicted"/>
<feature type="domain" description="RRM" evidence="4">
    <location>
        <begin position="7"/>
        <end position="101"/>
    </location>
</feature>
<dbReference type="PANTHER" id="PTHR23003:SF51">
    <property type="entry name" value="SERINE-ARGININE PROTEIN 55"/>
    <property type="match status" value="1"/>
</dbReference>
<dbReference type="PROSITE" id="PS50102">
    <property type="entry name" value="RRM"/>
    <property type="match status" value="1"/>
</dbReference>
<comment type="caution">
    <text evidence="5">The sequence shown here is derived from an EMBL/GenBank/DDBJ whole genome shotgun (WGS) entry which is preliminary data.</text>
</comment>
<dbReference type="PANTHER" id="PTHR23003">
    <property type="entry name" value="RNA RECOGNITION MOTIF RRM DOMAIN CONTAINING PROTEIN"/>
    <property type="match status" value="1"/>
</dbReference>
<evidence type="ECO:0000313" key="6">
    <source>
        <dbReference type="Proteomes" id="UP001323405"/>
    </source>
</evidence>
<dbReference type="Gene3D" id="3.30.70.330">
    <property type="match status" value="1"/>
</dbReference>
<evidence type="ECO:0000256" key="1">
    <source>
        <dbReference type="ARBA" id="ARBA00022884"/>
    </source>
</evidence>
<evidence type="ECO:0000313" key="5">
    <source>
        <dbReference type="EMBL" id="KAK4654681.1"/>
    </source>
</evidence>
<feature type="compositionally biased region" description="Gly residues" evidence="3">
    <location>
        <begin position="108"/>
        <end position="117"/>
    </location>
</feature>
<organism evidence="5 6">
    <name type="scientific">Podospora pseudocomata</name>
    <dbReference type="NCBI Taxonomy" id="2093779"/>
    <lineage>
        <taxon>Eukaryota</taxon>
        <taxon>Fungi</taxon>
        <taxon>Dikarya</taxon>
        <taxon>Ascomycota</taxon>
        <taxon>Pezizomycotina</taxon>
        <taxon>Sordariomycetes</taxon>
        <taxon>Sordariomycetidae</taxon>
        <taxon>Sordariales</taxon>
        <taxon>Podosporaceae</taxon>
        <taxon>Podospora</taxon>
    </lineage>
</organism>
<evidence type="ECO:0000256" key="2">
    <source>
        <dbReference type="PROSITE-ProRule" id="PRU00176"/>
    </source>
</evidence>
<dbReference type="Pfam" id="PF00076">
    <property type="entry name" value="RRM_1"/>
    <property type="match status" value="1"/>
</dbReference>
<feature type="region of interest" description="Disordered" evidence="3">
    <location>
        <begin position="100"/>
        <end position="139"/>
    </location>
</feature>
<dbReference type="InterPro" id="IPR000504">
    <property type="entry name" value="RRM_dom"/>
</dbReference>
<dbReference type="EMBL" id="JAFFHA010000006">
    <property type="protein sequence ID" value="KAK4654681.1"/>
    <property type="molecule type" value="Genomic_DNA"/>
</dbReference>
<evidence type="ECO:0000256" key="3">
    <source>
        <dbReference type="SAM" id="MobiDB-lite"/>
    </source>
</evidence>
<evidence type="ECO:0000259" key="4">
    <source>
        <dbReference type="PROSITE" id="PS50102"/>
    </source>
</evidence>
<keyword evidence="6" id="KW-1185">Reference proteome</keyword>
<sequence>MTEVSATRLYLGNLPRNATKADIEAHFSTHGTGDIAEIKLMNGFGFIEYKDPMDARDVVPAFRMFTITPPTDPRTAVANDDNVQDGSTFLGERLTVQFARGNRHRENNGGGGGGGGFNNDRSSAPRPRRTPHRLQISGLPPDTSWQVCYLSPAPPLDTFGPGRKFWP</sequence>
<accession>A0ABR0GG10</accession>
<protein>
    <recommendedName>
        <fullName evidence="4">RRM domain-containing protein</fullName>
    </recommendedName>
</protein>
<gene>
    <name evidence="5" type="ORF">QC762_0068110</name>
</gene>
<reference evidence="5 6" key="1">
    <citation type="journal article" date="2023" name="bioRxiv">
        <title>High-quality genome assemblies of four members of thePodospora anserinaspecies complex.</title>
        <authorList>
            <person name="Ament-Velasquez S.L."/>
            <person name="Vogan A.A."/>
            <person name="Wallerman O."/>
            <person name="Hartmann F."/>
            <person name="Gautier V."/>
            <person name="Silar P."/>
            <person name="Giraud T."/>
            <person name="Johannesson H."/>
        </authorList>
    </citation>
    <scope>NUCLEOTIDE SEQUENCE [LARGE SCALE GENOMIC DNA]</scope>
    <source>
        <strain evidence="5 6">CBS 415.72m</strain>
    </source>
</reference>
<dbReference type="SMART" id="SM00360">
    <property type="entry name" value="RRM"/>
    <property type="match status" value="1"/>
</dbReference>